<dbReference type="GeneID" id="110214440"/>
<dbReference type="FunFam" id="3.90.550.50:FF:000001">
    <property type="entry name" value="Hexosyltransferase"/>
    <property type="match status" value="1"/>
</dbReference>
<dbReference type="GO" id="GO:0006629">
    <property type="term" value="P:lipid metabolic process"/>
    <property type="evidence" value="ECO:0007669"/>
    <property type="project" value="UniProtKB-KW"/>
</dbReference>
<evidence type="ECO:0000313" key="15">
    <source>
        <dbReference type="RefSeq" id="XP_020851037.1"/>
    </source>
</evidence>
<evidence type="ECO:0000313" key="14">
    <source>
        <dbReference type="Proteomes" id="UP000515140"/>
    </source>
</evidence>
<dbReference type="Proteomes" id="UP000515140">
    <property type="component" value="Unplaced"/>
</dbReference>
<evidence type="ECO:0000256" key="2">
    <source>
        <dbReference type="ARBA" id="ARBA00004922"/>
    </source>
</evidence>
<evidence type="ECO:0000256" key="10">
    <source>
        <dbReference type="ARBA" id="ARBA00023098"/>
    </source>
</evidence>
<evidence type="ECO:0000256" key="6">
    <source>
        <dbReference type="ARBA" id="ARBA00022692"/>
    </source>
</evidence>
<comment type="similarity">
    <text evidence="3 13">Belongs to the glycosyltransferase 31 family.</text>
</comment>
<reference evidence="15" key="1">
    <citation type="submission" date="2025-08" db="UniProtKB">
        <authorList>
            <consortium name="RefSeq"/>
        </authorList>
    </citation>
    <scope>IDENTIFICATION</scope>
    <source>
        <tissue evidence="15">Spleen</tissue>
    </source>
</reference>
<dbReference type="EC" id="2.4.1.-" evidence="13"/>
<dbReference type="PANTHER" id="PTHR11214:SF151">
    <property type="entry name" value="HEXOSYLTRANSFERASE"/>
    <property type="match status" value="1"/>
</dbReference>
<comment type="subcellular location">
    <subcellularLocation>
        <location evidence="1 13">Golgi apparatus membrane</location>
        <topology evidence="1 13">Single-pass type II membrane protein</topology>
    </subcellularLocation>
</comment>
<keyword evidence="11 13" id="KW-0472">Membrane</keyword>
<dbReference type="InterPro" id="IPR002659">
    <property type="entry name" value="Glyco_trans_31"/>
</dbReference>
<dbReference type="GO" id="GO:0008499">
    <property type="term" value="F:N-acetyl-beta-D-glucosaminide beta-(1,3)-galactosyltransferase activity"/>
    <property type="evidence" value="ECO:0007669"/>
    <property type="project" value="TreeGrafter"/>
</dbReference>
<evidence type="ECO:0000256" key="1">
    <source>
        <dbReference type="ARBA" id="ARBA00004323"/>
    </source>
</evidence>
<organism evidence="14 15">
    <name type="scientific">Phascolarctos cinereus</name>
    <name type="common">Koala</name>
    <dbReference type="NCBI Taxonomy" id="38626"/>
    <lineage>
        <taxon>Eukaryota</taxon>
        <taxon>Metazoa</taxon>
        <taxon>Chordata</taxon>
        <taxon>Craniata</taxon>
        <taxon>Vertebrata</taxon>
        <taxon>Euteleostomi</taxon>
        <taxon>Mammalia</taxon>
        <taxon>Metatheria</taxon>
        <taxon>Diprotodontia</taxon>
        <taxon>Phascolarctidae</taxon>
        <taxon>Phascolarctos</taxon>
    </lineage>
</organism>
<keyword evidence="14" id="KW-1185">Reference proteome</keyword>
<name>A0A6P5L020_PHACI</name>
<keyword evidence="9 13" id="KW-0333">Golgi apparatus</keyword>
<proteinExistence type="inferred from homology"/>
<gene>
    <name evidence="15" type="primary">LOC110214440</name>
</gene>
<evidence type="ECO:0000256" key="13">
    <source>
        <dbReference type="RuleBase" id="RU363063"/>
    </source>
</evidence>
<evidence type="ECO:0000256" key="7">
    <source>
        <dbReference type="ARBA" id="ARBA00022968"/>
    </source>
</evidence>
<accession>A0A6P5L020</accession>
<keyword evidence="7 13" id="KW-0735">Signal-anchor</keyword>
<keyword evidence="5" id="KW-0808">Transferase</keyword>
<evidence type="ECO:0000256" key="5">
    <source>
        <dbReference type="ARBA" id="ARBA00022679"/>
    </source>
</evidence>
<dbReference type="GO" id="GO:0006493">
    <property type="term" value="P:protein O-linked glycosylation"/>
    <property type="evidence" value="ECO:0007669"/>
    <property type="project" value="TreeGrafter"/>
</dbReference>
<keyword evidence="8 13" id="KW-1133">Transmembrane helix</keyword>
<comment type="pathway">
    <text evidence="2">Protein modification; protein glycosylation.</text>
</comment>
<sequence>MRLIRGNPVLEVLLGATCGGLLVLLVGWSRGGWMPSGKPTYSPRTEDTLTFTLQNFTWKAQFPLPLDREPTQVFPFLLNHPDKCQVSRGVHFLLMLVMTQPQDQVVRDAIRYTWGNETAVPGVTIRRLFLMGLSSFSSSSHHLLEDEKHGDLLQVGFLDTYHNQTLKTLMGLEWVVQYCPTTHYVLKVNGNVFLNPSLLVQQILKAEQQPQPDFITGCIYRNRIPIRRQSHPQYMPLDMFSHARYPPYCCSPGYVLSRPLALKVLSIARKVPAVHLEDVFVGLCLHQLGVEPTPSPPNTFLMFGRLYNRCDFRGFVLVHPFKHEELLQVWPDFQKGNTTCPLE</sequence>
<evidence type="ECO:0000256" key="11">
    <source>
        <dbReference type="ARBA" id="ARBA00023136"/>
    </source>
</evidence>
<keyword evidence="12" id="KW-0325">Glycoprotein</keyword>
<dbReference type="RefSeq" id="XP_020851037.1">
    <property type="nucleotide sequence ID" value="XM_020995378.1"/>
</dbReference>
<keyword evidence="6 13" id="KW-0812">Transmembrane</keyword>
<dbReference type="KEGG" id="pcw:110214440"/>
<protein>
    <recommendedName>
        <fullName evidence="13">Hexosyltransferase</fullName>
        <ecNumber evidence="13">2.4.1.-</ecNumber>
    </recommendedName>
</protein>
<keyword evidence="4 13" id="KW-0328">Glycosyltransferase</keyword>
<dbReference type="GO" id="GO:0000139">
    <property type="term" value="C:Golgi membrane"/>
    <property type="evidence" value="ECO:0007669"/>
    <property type="project" value="UniProtKB-SubCell"/>
</dbReference>
<dbReference type="PANTHER" id="PTHR11214">
    <property type="entry name" value="BETA-1,3-N-ACETYLGLUCOSAMINYLTRANSFERASE"/>
    <property type="match status" value="1"/>
</dbReference>
<dbReference type="Pfam" id="PF01762">
    <property type="entry name" value="Galactosyl_T"/>
    <property type="match status" value="1"/>
</dbReference>
<evidence type="ECO:0000256" key="3">
    <source>
        <dbReference type="ARBA" id="ARBA00008661"/>
    </source>
</evidence>
<dbReference type="InParanoid" id="A0A6P5L020"/>
<keyword evidence="10" id="KW-0443">Lipid metabolism</keyword>
<dbReference type="AlphaFoldDB" id="A0A6P5L020"/>
<evidence type="ECO:0000256" key="4">
    <source>
        <dbReference type="ARBA" id="ARBA00022676"/>
    </source>
</evidence>
<evidence type="ECO:0000256" key="8">
    <source>
        <dbReference type="ARBA" id="ARBA00022989"/>
    </source>
</evidence>
<evidence type="ECO:0000256" key="9">
    <source>
        <dbReference type="ARBA" id="ARBA00023034"/>
    </source>
</evidence>
<feature type="transmembrane region" description="Helical" evidence="13">
    <location>
        <begin position="12"/>
        <end position="33"/>
    </location>
</feature>
<evidence type="ECO:0000256" key="12">
    <source>
        <dbReference type="ARBA" id="ARBA00023180"/>
    </source>
</evidence>
<dbReference type="Gene3D" id="3.90.550.50">
    <property type="match status" value="1"/>
</dbReference>